<keyword evidence="2" id="KW-0560">Oxidoreductase</keyword>
<reference evidence="5" key="1">
    <citation type="journal article" date="2020" name="mSystems">
        <title>Genome- and Community-Level Interaction Insights into Carbon Utilization and Element Cycling Functions of Hydrothermarchaeota in Hydrothermal Sediment.</title>
        <authorList>
            <person name="Zhou Z."/>
            <person name="Liu Y."/>
            <person name="Xu W."/>
            <person name="Pan J."/>
            <person name="Luo Z.H."/>
            <person name="Li M."/>
        </authorList>
    </citation>
    <scope>NUCLEOTIDE SEQUENCE [LARGE SCALE GENOMIC DNA]</scope>
    <source>
        <strain evidence="5">SpSt-587</strain>
    </source>
</reference>
<evidence type="ECO:0000256" key="3">
    <source>
        <dbReference type="ARBA" id="ARBA00049357"/>
    </source>
</evidence>
<dbReference type="SUPFAM" id="SSF53323">
    <property type="entry name" value="Pyruvate-ferredoxin oxidoreductase, PFOR, domain III"/>
    <property type="match status" value="1"/>
</dbReference>
<dbReference type="GO" id="GO:0019164">
    <property type="term" value="F:pyruvate synthase activity"/>
    <property type="evidence" value="ECO:0007669"/>
    <property type="project" value="UniProtKB-EC"/>
</dbReference>
<dbReference type="InterPro" id="IPR011894">
    <property type="entry name" value="PorC_KorC"/>
</dbReference>
<sequence>MLTELVIYSRGGQGGVTTARIIATSAMLQGLFSQAIPQFGPERRGATVKAYLRISDKPIRRRSSVKNPDIVVVFDRKIEIEGARVAILNSKDAVQVGEKTFYVDATSIAEKFGLINSGWAILSAPMSGAIARALEIDVNTLEKAIELELGEKAGKSRIAAKEAYEVTKWISSQ</sequence>
<dbReference type="Gene3D" id="3.40.920.10">
    <property type="entry name" value="Pyruvate-ferredoxin oxidoreductase, PFOR, domain III"/>
    <property type="match status" value="1"/>
</dbReference>
<dbReference type="InterPro" id="IPR051626">
    <property type="entry name" value="Oxidoreductase_gamma_subunit"/>
</dbReference>
<accession>A0A7J3M168</accession>
<name>A0A7J3M168_ARCFL</name>
<evidence type="ECO:0000256" key="1">
    <source>
        <dbReference type="ARBA" id="ARBA00012822"/>
    </source>
</evidence>
<dbReference type="PANTHER" id="PTHR43366">
    <property type="entry name" value="PYRUVATE SYNTHASE SUBUNIT PORC"/>
    <property type="match status" value="1"/>
</dbReference>
<dbReference type="EC" id="1.2.7.1" evidence="1"/>
<keyword evidence="5" id="KW-0670">Pyruvate</keyword>
<dbReference type="InterPro" id="IPR019752">
    <property type="entry name" value="Pyrv/ketoisovalerate_OxRed_cat"/>
</dbReference>
<comment type="catalytic activity">
    <reaction evidence="3">
        <text>2 oxidized [2Fe-2S]-[ferredoxin] + pyruvate + CoA = 2 reduced [2Fe-2S]-[ferredoxin] + acetyl-CoA + CO2 + H(+)</text>
        <dbReference type="Rhea" id="RHEA:12765"/>
        <dbReference type="Rhea" id="RHEA-COMP:10000"/>
        <dbReference type="Rhea" id="RHEA-COMP:10001"/>
        <dbReference type="ChEBI" id="CHEBI:15361"/>
        <dbReference type="ChEBI" id="CHEBI:15378"/>
        <dbReference type="ChEBI" id="CHEBI:16526"/>
        <dbReference type="ChEBI" id="CHEBI:33737"/>
        <dbReference type="ChEBI" id="CHEBI:33738"/>
        <dbReference type="ChEBI" id="CHEBI:57287"/>
        <dbReference type="ChEBI" id="CHEBI:57288"/>
        <dbReference type="EC" id="1.2.7.1"/>
    </reaction>
</comment>
<evidence type="ECO:0000313" key="5">
    <source>
        <dbReference type="EMBL" id="HGT82707.1"/>
    </source>
</evidence>
<dbReference type="EMBL" id="DSYZ01000071">
    <property type="protein sequence ID" value="HGT82707.1"/>
    <property type="molecule type" value="Genomic_DNA"/>
</dbReference>
<dbReference type="Pfam" id="PF01558">
    <property type="entry name" value="POR"/>
    <property type="match status" value="1"/>
</dbReference>
<gene>
    <name evidence="5" type="ORF">ENT52_03175</name>
</gene>
<dbReference type="NCBIfam" id="TIGR02175">
    <property type="entry name" value="PorC_KorC"/>
    <property type="match status" value="1"/>
</dbReference>
<dbReference type="InterPro" id="IPR002869">
    <property type="entry name" value="Pyrv_flavodox_OxRed_cen"/>
</dbReference>
<feature type="domain" description="Pyruvate/ketoisovalerate oxidoreductase catalytic" evidence="4">
    <location>
        <begin position="11"/>
        <end position="164"/>
    </location>
</feature>
<dbReference type="PANTHER" id="PTHR43366:SF1">
    <property type="entry name" value="PYRUVATE SYNTHASE SUBUNIT PORC"/>
    <property type="match status" value="1"/>
</dbReference>
<dbReference type="AlphaFoldDB" id="A0A7J3M168"/>
<protein>
    <recommendedName>
        <fullName evidence="1">pyruvate synthase</fullName>
        <ecNumber evidence="1">1.2.7.1</ecNumber>
    </recommendedName>
</protein>
<comment type="caution">
    <text evidence="5">The sequence shown here is derived from an EMBL/GenBank/DDBJ whole genome shotgun (WGS) entry which is preliminary data.</text>
</comment>
<evidence type="ECO:0000256" key="2">
    <source>
        <dbReference type="ARBA" id="ARBA00023002"/>
    </source>
</evidence>
<organism evidence="5">
    <name type="scientific">Archaeoglobus fulgidus</name>
    <dbReference type="NCBI Taxonomy" id="2234"/>
    <lineage>
        <taxon>Archaea</taxon>
        <taxon>Methanobacteriati</taxon>
        <taxon>Methanobacteriota</taxon>
        <taxon>Archaeoglobi</taxon>
        <taxon>Archaeoglobales</taxon>
        <taxon>Archaeoglobaceae</taxon>
        <taxon>Archaeoglobus</taxon>
    </lineage>
</organism>
<evidence type="ECO:0000259" key="4">
    <source>
        <dbReference type="Pfam" id="PF01558"/>
    </source>
</evidence>
<proteinExistence type="predicted"/>